<evidence type="ECO:0000256" key="1">
    <source>
        <dbReference type="SAM" id="MobiDB-lite"/>
    </source>
</evidence>
<organism evidence="2 3">
    <name type="scientific">Pleurodeles waltl</name>
    <name type="common">Iberian ribbed newt</name>
    <dbReference type="NCBI Taxonomy" id="8319"/>
    <lineage>
        <taxon>Eukaryota</taxon>
        <taxon>Metazoa</taxon>
        <taxon>Chordata</taxon>
        <taxon>Craniata</taxon>
        <taxon>Vertebrata</taxon>
        <taxon>Euteleostomi</taxon>
        <taxon>Amphibia</taxon>
        <taxon>Batrachia</taxon>
        <taxon>Caudata</taxon>
        <taxon>Salamandroidea</taxon>
        <taxon>Salamandridae</taxon>
        <taxon>Pleurodelinae</taxon>
        <taxon>Pleurodeles</taxon>
    </lineage>
</organism>
<reference evidence="2" key="1">
    <citation type="journal article" date="2022" name="bioRxiv">
        <title>Sequencing and chromosome-scale assembly of the giantPleurodeles waltlgenome.</title>
        <authorList>
            <person name="Brown T."/>
            <person name="Elewa A."/>
            <person name="Iarovenko S."/>
            <person name="Subramanian E."/>
            <person name="Araus A.J."/>
            <person name="Petzold A."/>
            <person name="Susuki M."/>
            <person name="Suzuki K.-i.T."/>
            <person name="Hayashi T."/>
            <person name="Toyoda A."/>
            <person name="Oliveira C."/>
            <person name="Osipova E."/>
            <person name="Leigh N.D."/>
            <person name="Simon A."/>
            <person name="Yun M.H."/>
        </authorList>
    </citation>
    <scope>NUCLEOTIDE SEQUENCE</scope>
    <source>
        <strain evidence="2">20211129_DDA</strain>
        <tissue evidence="2">Liver</tissue>
    </source>
</reference>
<evidence type="ECO:0000313" key="3">
    <source>
        <dbReference type="Proteomes" id="UP001066276"/>
    </source>
</evidence>
<keyword evidence="3" id="KW-1185">Reference proteome</keyword>
<dbReference type="Proteomes" id="UP001066276">
    <property type="component" value="Chromosome 6"/>
</dbReference>
<feature type="region of interest" description="Disordered" evidence="1">
    <location>
        <begin position="80"/>
        <end position="123"/>
    </location>
</feature>
<dbReference type="AlphaFoldDB" id="A0AAV7Q895"/>
<accession>A0AAV7Q895</accession>
<comment type="caution">
    <text evidence="2">The sequence shown here is derived from an EMBL/GenBank/DDBJ whole genome shotgun (WGS) entry which is preliminary data.</text>
</comment>
<protein>
    <submittedName>
        <fullName evidence="2">Uncharacterized protein</fullName>
    </submittedName>
</protein>
<sequence>MPDDIGKHGDALCSFAGRKGLLRPGVDLERCLVGGAQKHIIEAAIGFFWAQVGTAKLCTHLSCCRASGALHGTNLTLLGREDPKQGKLPFERTRGPEHRDSDECVGRSADSLGGGSPMDTITS</sequence>
<feature type="compositionally biased region" description="Basic and acidic residues" evidence="1">
    <location>
        <begin position="80"/>
        <end position="105"/>
    </location>
</feature>
<evidence type="ECO:0000313" key="2">
    <source>
        <dbReference type="EMBL" id="KAJ1135424.1"/>
    </source>
</evidence>
<gene>
    <name evidence="2" type="ORF">NDU88_001864</name>
</gene>
<name>A0AAV7Q895_PLEWA</name>
<dbReference type="EMBL" id="JANPWB010000010">
    <property type="protein sequence ID" value="KAJ1135424.1"/>
    <property type="molecule type" value="Genomic_DNA"/>
</dbReference>
<proteinExistence type="predicted"/>